<dbReference type="InterPro" id="IPR025724">
    <property type="entry name" value="GAG-pre-integrase_dom"/>
</dbReference>
<dbReference type="SUPFAM" id="SSF56672">
    <property type="entry name" value="DNA/RNA polymerases"/>
    <property type="match status" value="1"/>
</dbReference>
<dbReference type="PANTHER" id="PTHR11439">
    <property type="entry name" value="GAG-POL-RELATED RETROTRANSPOSON"/>
    <property type="match status" value="1"/>
</dbReference>
<dbReference type="PANTHER" id="PTHR11439:SF502">
    <property type="entry name" value="SECRETED RXLR EFFECTOR PROTEIN 161-LIKE"/>
    <property type="match status" value="1"/>
</dbReference>
<dbReference type="InterPro" id="IPR001878">
    <property type="entry name" value="Znf_CCHC"/>
</dbReference>
<organism evidence="6 7">
    <name type="scientific">Prunus dulcis</name>
    <name type="common">Almond</name>
    <name type="synonym">Amygdalus dulcis</name>
    <dbReference type="NCBI Taxonomy" id="3755"/>
    <lineage>
        <taxon>Eukaryota</taxon>
        <taxon>Viridiplantae</taxon>
        <taxon>Streptophyta</taxon>
        <taxon>Embryophyta</taxon>
        <taxon>Tracheophyta</taxon>
        <taxon>Spermatophyta</taxon>
        <taxon>Magnoliopsida</taxon>
        <taxon>eudicotyledons</taxon>
        <taxon>Gunneridae</taxon>
        <taxon>Pentapetalae</taxon>
        <taxon>rosids</taxon>
        <taxon>fabids</taxon>
        <taxon>Rosales</taxon>
        <taxon>Rosaceae</taxon>
        <taxon>Amygdaloideae</taxon>
        <taxon>Amygdaleae</taxon>
        <taxon>Prunus</taxon>
    </lineage>
</organism>
<dbReference type="InterPro" id="IPR043502">
    <property type="entry name" value="DNA/RNA_pol_sf"/>
</dbReference>
<keyword evidence="2" id="KW-0862">Zinc</keyword>
<dbReference type="EMBL" id="JAJFAZ020000001">
    <property type="protein sequence ID" value="KAI5349040.1"/>
    <property type="molecule type" value="Genomic_DNA"/>
</dbReference>
<dbReference type="PROSITE" id="PS50994">
    <property type="entry name" value="INTEGRASE"/>
    <property type="match status" value="1"/>
</dbReference>
<name>A0AAD4WSY5_PRUDU</name>
<dbReference type="InterPro" id="IPR012337">
    <property type="entry name" value="RNaseH-like_sf"/>
</dbReference>
<dbReference type="Pfam" id="PF07727">
    <property type="entry name" value="RVT_2"/>
    <property type="match status" value="1"/>
</dbReference>
<keyword evidence="1" id="KW-0064">Aspartyl protease</keyword>
<dbReference type="Proteomes" id="UP001054821">
    <property type="component" value="Chromosome 1"/>
</dbReference>
<dbReference type="GO" id="GO:0003676">
    <property type="term" value="F:nucleic acid binding"/>
    <property type="evidence" value="ECO:0007669"/>
    <property type="project" value="InterPro"/>
</dbReference>
<comment type="caution">
    <text evidence="6">The sequence shown here is derived from an EMBL/GenBank/DDBJ whole genome shotgun (WGS) entry which is preliminary data.</text>
</comment>
<feature type="region of interest" description="Disordered" evidence="3">
    <location>
        <begin position="681"/>
        <end position="733"/>
    </location>
</feature>
<dbReference type="InterPro" id="IPR057670">
    <property type="entry name" value="SH3_retrovirus"/>
</dbReference>
<dbReference type="Pfam" id="PF14223">
    <property type="entry name" value="Retrotran_gag_2"/>
    <property type="match status" value="1"/>
</dbReference>
<dbReference type="InterPro" id="IPR001584">
    <property type="entry name" value="Integrase_cat-core"/>
</dbReference>
<dbReference type="InterPro" id="IPR036397">
    <property type="entry name" value="RNaseH_sf"/>
</dbReference>
<dbReference type="Pfam" id="PF22936">
    <property type="entry name" value="Pol_BBD"/>
    <property type="match status" value="1"/>
</dbReference>
<evidence type="ECO:0000256" key="2">
    <source>
        <dbReference type="PROSITE-ProRule" id="PRU00047"/>
    </source>
</evidence>
<keyword evidence="2" id="KW-0479">Metal-binding</keyword>
<gene>
    <name evidence="6" type="ORF">L3X38_001927</name>
</gene>
<dbReference type="InterPro" id="IPR013103">
    <property type="entry name" value="RVT_2"/>
</dbReference>
<proteinExistence type="predicted"/>
<evidence type="ECO:0000256" key="1">
    <source>
        <dbReference type="ARBA" id="ARBA00022750"/>
    </source>
</evidence>
<dbReference type="Gene3D" id="3.30.420.10">
    <property type="entry name" value="Ribonuclease H-like superfamily/Ribonuclease H"/>
    <property type="match status" value="1"/>
</dbReference>
<dbReference type="Pfam" id="PF25597">
    <property type="entry name" value="SH3_retrovirus"/>
    <property type="match status" value="1"/>
</dbReference>
<evidence type="ECO:0008006" key="8">
    <source>
        <dbReference type="Google" id="ProtNLM"/>
    </source>
</evidence>
<reference evidence="6 7" key="1">
    <citation type="journal article" date="2022" name="G3 (Bethesda)">
        <title>Whole-genome sequence and methylome profiling of the almond [Prunus dulcis (Mill.) D.A. Webb] cultivar 'Nonpareil'.</title>
        <authorList>
            <person name="D'Amico-Willman K.M."/>
            <person name="Ouma W.Z."/>
            <person name="Meulia T."/>
            <person name="Sideli G.M."/>
            <person name="Gradziel T.M."/>
            <person name="Fresnedo-Ramirez J."/>
        </authorList>
    </citation>
    <scope>NUCLEOTIDE SEQUENCE [LARGE SCALE GENOMIC DNA]</scope>
    <source>
        <strain evidence="6">Clone GOH B32 T37-40</strain>
    </source>
</reference>
<keyword evidence="1" id="KW-0645">Protease</keyword>
<dbReference type="Pfam" id="PF13976">
    <property type="entry name" value="gag_pre-integrs"/>
    <property type="match status" value="1"/>
</dbReference>
<evidence type="ECO:0000256" key="3">
    <source>
        <dbReference type="SAM" id="MobiDB-lite"/>
    </source>
</evidence>
<evidence type="ECO:0000313" key="7">
    <source>
        <dbReference type="Proteomes" id="UP001054821"/>
    </source>
</evidence>
<dbReference type="GO" id="GO:0015074">
    <property type="term" value="P:DNA integration"/>
    <property type="evidence" value="ECO:0007669"/>
    <property type="project" value="InterPro"/>
</dbReference>
<feature type="domain" description="CCHC-type" evidence="4">
    <location>
        <begin position="272"/>
        <end position="286"/>
    </location>
</feature>
<evidence type="ECO:0000313" key="6">
    <source>
        <dbReference type="EMBL" id="KAI5349040.1"/>
    </source>
</evidence>
<keyword evidence="1" id="KW-0378">Hydrolase</keyword>
<feature type="domain" description="Integrase catalytic" evidence="5">
    <location>
        <begin position="564"/>
        <end position="652"/>
    </location>
</feature>
<sequence>MAASSTSELRTPVFNGENYEFWSIRMKTILKSHGLWDLVEHGCNDPDSKKEKEIDETKDAEKSAMAQLLMKDARALGLIQSAVSDQLFPRIVNEETSKGAWDILKLEFRGDKQVRNVKLQGLRREFEYTRMKDSESLSVYLARLFDILNHMKSYGEELSRERIVQKLLFSLPKSYDPICSVIEHFKDLEILELQEVVASLKSFELRLDRHNENSTERAFASLNIKEKNPKSGSFSGDQKSQKNWKTSEGNKIACKHCDKLHYGKCWFEGKPKCHGCGKFGHMIRECNGNKNAHKVNYANQVEETGTLFYMCNAATDVKKNHSWYIDSGCSNHMTGNEGLLVDIQRNLNSKVKMGTGEVVPVAGKGTLVIKTKLGKKHIQEVMLVPGLEETLLSVGQMMEHGYYLVFGGNMVNVYDDQSLGNLIVRVQMTNNRYFPLTMMPASELALRASVSHCLQTWHKRLGHLNERSLKLLENQGMGHGLPHLEQVSVVCEGCMLGKQHRDSFPLESTWRASHPLELVHTNICGPMKTDSISENKYFLLFTDDCTRMSWVYFIRNKSSALECFRKFKAMTELRVEVGIQRQLTVAYSPQQNGVAERKNRTVVEMAKSMLHEKSIPYEFWAEAVNTAVYLLNRCPTKALNKVTPFEAYTGRKPGIAHLKIFGSPCHVLIPSALRHKLEENSHKSAVFGPPPPHPATTWGGTGPKRTVPSSSSHPDQSQPPEPPVLAGKCENPTGFNPKLQGARSLSFLLQIRRKVPVFSEWARHRGDVRNSKGFVSDFGKIRGGSFHKCILVGYGLCEKGYRIFDPSSRKVILSRDVHFDEDGLWKWENEQKGEIIVSMPAENQNCEPSLDLDTPLQMDAGTTVQDEPSQDLDASTQMGENTILQEERISGSSQAIDHTPKKWRSVNEIMAQCNIFIVEPESFEDANLDESWRNAMKAELEMIEKNNTWTLVDRPFGKPIIGVKWVYKTKLNLDGSVQKNKARLVAKGYSQKPGIDYNETFAPVARLDTITTLIALAAQKEWNLYQLDVKSAFLNGVLKEEVYVEQPQGFVKDNEEIRVYKLNKALYGLKQAPRAWYDEIDSYFNRAGFKKSPSEATLYVKTSDTSGILIVSLYVDDIVYTGSCVKLIEEFKKDMMKHYEMTDLGLLYHFLGMGVVQTNKHTFLHQKKYAMKVIEKFGLKDCKSVVTPLVASERLCKEDGSEAANENEYRQIVGSLLYLTATRPDIMFASSLLARFMHNPTRKHMGTAKRVLRYIQGTLDFGIEFIKGKSATLIGYCDSDWAGSEDDRRSTSGYAFTLGSGMFSWASIKQNTVALSTAEAEYVSAAEATSQAKWLRFVLEDFGEEQVEGTPILCDNTSAIAMAKNPVFHQKTRHISRKFHFIREAIQAKEIELIYCKTEDQIADILTKALSKDRFVYLRDLLGVKSAKGLEGSVDV</sequence>
<dbReference type="CDD" id="cd09272">
    <property type="entry name" value="RNase_HI_RT_Ty1"/>
    <property type="match status" value="1"/>
</dbReference>
<dbReference type="SUPFAM" id="SSF53098">
    <property type="entry name" value="Ribonuclease H-like"/>
    <property type="match status" value="1"/>
</dbReference>
<dbReference type="GO" id="GO:0008270">
    <property type="term" value="F:zinc ion binding"/>
    <property type="evidence" value="ECO:0007669"/>
    <property type="project" value="UniProtKB-KW"/>
</dbReference>
<evidence type="ECO:0000259" key="4">
    <source>
        <dbReference type="PROSITE" id="PS50158"/>
    </source>
</evidence>
<dbReference type="PROSITE" id="PS50158">
    <property type="entry name" value="ZF_CCHC"/>
    <property type="match status" value="1"/>
</dbReference>
<keyword evidence="7" id="KW-1185">Reference proteome</keyword>
<dbReference type="GO" id="GO:0004190">
    <property type="term" value="F:aspartic-type endopeptidase activity"/>
    <property type="evidence" value="ECO:0007669"/>
    <property type="project" value="UniProtKB-KW"/>
</dbReference>
<dbReference type="InterPro" id="IPR054722">
    <property type="entry name" value="PolX-like_BBD"/>
</dbReference>
<accession>A0AAD4WSY5</accession>
<keyword evidence="2" id="KW-0863">Zinc-finger</keyword>
<protein>
    <recommendedName>
        <fullName evidence="8">Multidrug resistance-associated protein 9</fullName>
    </recommendedName>
</protein>
<evidence type="ECO:0000259" key="5">
    <source>
        <dbReference type="PROSITE" id="PS50994"/>
    </source>
</evidence>